<dbReference type="InterPro" id="IPR032675">
    <property type="entry name" value="LRR_dom_sf"/>
</dbReference>
<dbReference type="Pfam" id="PF23622">
    <property type="entry name" value="LRR_At1g61320_AtMIF1"/>
    <property type="match status" value="1"/>
</dbReference>
<organism evidence="4">
    <name type="scientific">Oryza nivara</name>
    <name type="common">Indian wild rice</name>
    <name type="synonym">Oryza sativa f. spontanea</name>
    <dbReference type="NCBI Taxonomy" id="4536"/>
    <lineage>
        <taxon>Eukaryota</taxon>
        <taxon>Viridiplantae</taxon>
        <taxon>Streptophyta</taxon>
        <taxon>Embryophyta</taxon>
        <taxon>Tracheophyta</taxon>
        <taxon>Spermatophyta</taxon>
        <taxon>Magnoliopsida</taxon>
        <taxon>Liliopsida</taxon>
        <taxon>Poales</taxon>
        <taxon>Poaceae</taxon>
        <taxon>BOP clade</taxon>
        <taxon>Oryzoideae</taxon>
        <taxon>Oryzeae</taxon>
        <taxon>Oryzinae</taxon>
        <taxon>Oryza</taxon>
    </lineage>
</organism>
<dbReference type="Pfam" id="PF00646">
    <property type="entry name" value="F-box"/>
    <property type="match status" value="2"/>
</dbReference>
<evidence type="ECO:0000256" key="1">
    <source>
        <dbReference type="SAM" id="Coils"/>
    </source>
</evidence>
<sequence>MEVLGRQHEPCKMEQELSWEGFHPSIAHQLLDGMPSQPGMSKEDQRISEPVLINTTMNKEEKWLDEALDRILEKFEQMEAKRRQEDKLNQNFQKLEEIEARRSKASEETIAAIRATTAILKVASSSTPMAPPPPAPTNCLMECHNNNFTWVAVNSSHIREVPAPMVAFELGDVEDKDPVPYIAAKDLPKVTPTKCSTICSSSDTKPDHIVATVVTCATLVVSSMELVAIDGTTGNTNIDTPDSTKAMPANCSTVGLDVKGGADHARVTCQIMMGVPEGVVLPDASSEVLSPWLIAEMDLAKLMPTECLMKCLKAIKKLLVGHPKRDPWPPPWSGGVVRGGEVWHIPWYVLDSFWTSVGLMPPWPPPTCDGVINGWDLQPMAGPEFKLNWSRVHHLPPWPPPTEVSCLALVCQGNVMILTELKDINLHRGELKPWPPPNQTNCRNTFVQAAQCKCWKTRVGMSLCARMEQWNLLNQKSCTMVAVSSLQEHINGQEQILCKPWNPRDNRTSIDIILLNSWSLVHCYHLGHIVGLTCLEALAILVCHEMVKFGWAGTVYSDQDRHTIVRPARAFVRHELGIGNGSHILHVSEAGARCGSTRKLLELIRNERTFQIKIMVKNLLQEVNMISSFDTSILEMNTHVLKYSASTQVLDAHALNICKSIGLLNLMTHKQLQCLLIHRTWKFLLSVIVVVHGSRGSSFKAGLHLCAISKKYLTYNSMAIWDTKLLGMTRKDQCYEKSQTNQRWMPKECWAKNDQSKACNFAPKELYRSNNLSTHQFVLQEDDYWNSRWFTYICNILHRLEDKPNSKKRGLLGTQLGCTWAMLAILQAQPMETEERIQKAAAALLEASNGSDIGGFGHGGGGGGLDMDHEDRLSMLTDDILLSILGRVDIISAVRTSVVSTCWKHLPWLLPEFTIDVKDFLPVPQPNRIKVEHMDEAMASLTKGIRSLLTIARSEFPINRFQLKLYLINNYSRVVGPMLDKAIEVGILKDMDLSVLDEEEIVDCTDKHMLQQASSVKDLFSGYPSVLTRLTRLSLYNLCFARWDLHHHLFECCNQLRYLSLSNCDVGKNAIWKISAPNSNIIVLELDVCCFEKLEVLCLPKLERLNWDTWLCPYAPLSFDVFPNLQEVSLICGATNKHEGFILSEVLSGTTNIHTLTLDFQGEKLWIKLEGKQLFRAFSNLRKLSIHSIFSEFELLWTTNLLEAAPSLEMFDIEIWEHTCDVDREPKVFGERPNPAWKAPDVTSFRNSLLKELQIVAFRPLKQQLEFIRVVMQQAPNLGTIILKYDDPCEYCEALGIFPPRSSTECVFPKSKDEQDRVINLLKDGVCSPAQIEADDDDMLSMLNDDISLSILERVDIKTAVRTIVLSKRWKRLPWMLPELSIDPNRIEGLELKLYLINSYSSVIGPLVSEAIDIGILKDLNLAIPEEKPMADCTTK</sequence>
<proteinExistence type="predicted"/>
<dbReference type="OMA" id="CWAKNDQ"/>
<dbReference type="SUPFAM" id="SSF52047">
    <property type="entry name" value="RNI-like"/>
    <property type="match status" value="1"/>
</dbReference>
<dbReference type="PANTHER" id="PTHR35545">
    <property type="entry name" value="F-BOX DOMAIN-CONTAINING PROTEIN"/>
    <property type="match status" value="1"/>
</dbReference>
<protein>
    <submittedName>
        <fullName evidence="4">Uncharacterized protein</fullName>
    </submittedName>
</protein>
<feature type="coiled-coil region" evidence="1">
    <location>
        <begin position="68"/>
        <end position="108"/>
    </location>
</feature>
<dbReference type="Proteomes" id="UP000006591">
    <property type="component" value="Chromosome 7"/>
</dbReference>
<evidence type="ECO:0000259" key="2">
    <source>
        <dbReference type="Pfam" id="PF00646"/>
    </source>
</evidence>
<evidence type="ECO:0000313" key="4">
    <source>
        <dbReference type="EnsemblPlants" id="ONIVA07G24120.1"/>
    </source>
</evidence>
<feature type="domain" description="At1g61320/AtMIF1 LRR" evidence="3">
    <location>
        <begin position="1026"/>
        <end position="1292"/>
    </location>
</feature>
<name>A0A0E0I4W5_ORYNI</name>
<dbReference type="HOGENOM" id="CLU_263700_0_0_1"/>
<accession>A0A0E0I4W5</accession>
<reference evidence="4" key="2">
    <citation type="submission" date="2018-04" db="EMBL/GenBank/DDBJ databases">
        <title>OnivRS2 (Oryza nivara Reference Sequence Version 2).</title>
        <authorList>
            <person name="Zhang J."/>
            <person name="Kudrna D."/>
            <person name="Lee S."/>
            <person name="Talag J."/>
            <person name="Rajasekar S."/>
            <person name="Welchert J."/>
            <person name="Hsing Y.-I."/>
            <person name="Wing R.A."/>
        </authorList>
    </citation>
    <scope>NUCLEOTIDE SEQUENCE [LARGE SCALE GENOMIC DNA]</scope>
    <source>
        <strain evidence="4">SL10</strain>
    </source>
</reference>
<dbReference type="EnsemblPlants" id="ONIVA07G24120.1">
    <property type="protein sequence ID" value="ONIVA07G24120.1"/>
    <property type="gene ID" value="ONIVA07G24120"/>
</dbReference>
<dbReference type="Gramene" id="ONIVA07G24120.1">
    <property type="protein sequence ID" value="ONIVA07G24120.1"/>
    <property type="gene ID" value="ONIVA07G24120"/>
</dbReference>
<feature type="domain" description="F-box" evidence="2">
    <location>
        <begin position="873"/>
        <end position="906"/>
    </location>
</feature>
<evidence type="ECO:0000259" key="3">
    <source>
        <dbReference type="Pfam" id="PF23622"/>
    </source>
</evidence>
<dbReference type="Gene3D" id="3.80.10.10">
    <property type="entry name" value="Ribonuclease Inhibitor"/>
    <property type="match status" value="1"/>
</dbReference>
<reference evidence="4" key="1">
    <citation type="submission" date="2015-04" db="UniProtKB">
        <authorList>
            <consortium name="EnsemblPlants"/>
        </authorList>
    </citation>
    <scope>IDENTIFICATION</scope>
    <source>
        <strain evidence="4">SL10</strain>
    </source>
</reference>
<dbReference type="SUPFAM" id="SSF81383">
    <property type="entry name" value="F-box domain"/>
    <property type="match status" value="2"/>
</dbReference>
<dbReference type="InterPro" id="IPR001810">
    <property type="entry name" value="F-box_dom"/>
</dbReference>
<evidence type="ECO:0000313" key="5">
    <source>
        <dbReference type="Proteomes" id="UP000006591"/>
    </source>
</evidence>
<feature type="domain" description="F-box" evidence="2">
    <location>
        <begin position="1340"/>
        <end position="1373"/>
    </location>
</feature>
<keyword evidence="1" id="KW-0175">Coiled coil</keyword>
<dbReference type="InterPro" id="IPR036047">
    <property type="entry name" value="F-box-like_dom_sf"/>
</dbReference>
<keyword evidence="5" id="KW-1185">Reference proteome</keyword>
<dbReference type="InterPro" id="IPR055357">
    <property type="entry name" value="LRR_At1g61320_AtMIF1"/>
</dbReference>
<dbReference type="PANTHER" id="PTHR35545:SF28">
    <property type="entry name" value="OS07G0645701 PROTEIN"/>
    <property type="match status" value="1"/>
</dbReference>
<dbReference type="eggNOG" id="ENOG502R1GH">
    <property type="taxonomic scope" value="Eukaryota"/>
</dbReference>